<feature type="region of interest" description="Disordered" evidence="11">
    <location>
        <begin position="1195"/>
        <end position="1426"/>
    </location>
</feature>
<dbReference type="InterPro" id="IPR011989">
    <property type="entry name" value="ARM-like"/>
</dbReference>
<dbReference type="PANTHER" id="PTHR12663:SF0">
    <property type="entry name" value="PRECOCIOUS DISSOCIATION OF SISTERS 5, ISOFORM A"/>
    <property type="match status" value="1"/>
</dbReference>
<keyword evidence="4" id="KW-0677">Repeat</keyword>
<comment type="caution">
    <text evidence="12">The sequence shown here is derived from an EMBL/GenBank/DDBJ whole genome shotgun (WGS) entry which is preliminary data.</text>
</comment>
<dbReference type="GO" id="GO:0009556">
    <property type="term" value="P:microsporogenesis"/>
    <property type="evidence" value="ECO:0007669"/>
    <property type="project" value="UniProtKB-ARBA"/>
</dbReference>
<protein>
    <submittedName>
        <fullName evidence="12">Uncharacterized protein</fullName>
    </submittedName>
</protein>
<keyword evidence="8" id="KW-0539">Nucleus</keyword>
<dbReference type="GO" id="GO:0051301">
    <property type="term" value="P:cell division"/>
    <property type="evidence" value="ECO:0007669"/>
    <property type="project" value="UniProtKB-KW"/>
</dbReference>
<keyword evidence="9" id="KW-0131">Cell cycle</keyword>
<dbReference type="EMBL" id="JBFOLJ010000013">
    <property type="protein sequence ID" value="KAL2483829.1"/>
    <property type="molecule type" value="Genomic_DNA"/>
</dbReference>
<keyword evidence="3" id="KW-0132">Cell division</keyword>
<comment type="function">
    <text evidence="10">Cohesin cofactor dispensable during the meiotic division but playing an important role in DNA repair by homologous recombination (HR) probably by helping SMC5/SMC6 complex. Regulator of sister chromatid cohesion in mitosis which may stabilize cohesin complex association with chromatin. May couple sister chromatid cohesion during mitosis to DNA replication. Cohesion ensures that chromosome partitioning is accurate in both meiotic and mitotic cells and plays an important role in DNA repair.</text>
</comment>
<keyword evidence="5" id="KW-0227">DNA damage</keyword>
<gene>
    <name evidence="12" type="ORF">Fot_45273</name>
</gene>
<dbReference type="SUPFAM" id="SSF63748">
    <property type="entry name" value="Tudor/PWWP/MBT"/>
    <property type="match status" value="1"/>
</dbReference>
<feature type="compositionally biased region" description="Polar residues" evidence="11">
    <location>
        <begin position="1000"/>
        <end position="1018"/>
    </location>
</feature>
<feature type="compositionally biased region" description="Basic and acidic residues" evidence="11">
    <location>
        <begin position="1301"/>
        <end position="1347"/>
    </location>
</feature>
<feature type="compositionally biased region" description="Basic and acidic residues" evidence="11">
    <location>
        <begin position="1354"/>
        <end position="1367"/>
    </location>
</feature>
<evidence type="ECO:0000313" key="13">
    <source>
        <dbReference type="Proteomes" id="UP001604277"/>
    </source>
</evidence>
<dbReference type="FunFam" id="2.30.30.140:FF:000033">
    <property type="entry name" value="Binding protein"/>
    <property type="match status" value="1"/>
</dbReference>
<dbReference type="GO" id="GO:0035825">
    <property type="term" value="P:homologous recombination"/>
    <property type="evidence" value="ECO:0007669"/>
    <property type="project" value="UniProtKB-ARBA"/>
</dbReference>
<dbReference type="Gene3D" id="1.25.10.10">
    <property type="entry name" value="Leucine-rich Repeat Variant"/>
    <property type="match status" value="1"/>
</dbReference>
<evidence type="ECO:0000256" key="7">
    <source>
        <dbReference type="ARBA" id="ARBA00023204"/>
    </source>
</evidence>
<comment type="similarity">
    <text evidence="2">Belongs to the PDS5 family.</text>
</comment>
<feature type="compositionally biased region" description="Low complexity" evidence="11">
    <location>
        <begin position="1255"/>
        <end position="1266"/>
    </location>
</feature>
<evidence type="ECO:0000256" key="2">
    <source>
        <dbReference type="ARBA" id="ARBA00006254"/>
    </source>
</evidence>
<evidence type="ECO:0000256" key="8">
    <source>
        <dbReference type="ARBA" id="ARBA00023242"/>
    </source>
</evidence>
<dbReference type="GO" id="GO:0007064">
    <property type="term" value="P:mitotic sister chromatid cohesion"/>
    <property type="evidence" value="ECO:0007669"/>
    <property type="project" value="UniProtKB-ARBA"/>
</dbReference>
<evidence type="ECO:0000256" key="9">
    <source>
        <dbReference type="ARBA" id="ARBA00023306"/>
    </source>
</evidence>
<evidence type="ECO:0000256" key="5">
    <source>
        <dbReference type="ARBA" id="ARBA00022763"/>
    </source>
</evidence>
<keyword evidence="7" id="KW-0234">DNA repair</keyword>
<keyword evidence="6" id="KW-0498">Mitosis</keyword>
<dbReference type="InterPro" id="IPR039776">
    <property type="entry name" value="Pds5"/>
</dbReference>
<feature type="compositionally biased region" description="Basic residues" evidence="11">
    <location>
        <begin position="1215"/>
        <end position="1225"/>
    </location>
</feature>
<evidence type="ECO:0000256" key="3">
    <source>
        <dbReference type="ARBA" id="ARBA00022618"/>
    </source>
</evidence>
<evidence type="ECO:0000313" key="12">
    <source>
        <dbReference type="EMBL" id="KAL2483829.1"/>
    </source>
</evidence>
<dbReference type="SUPFAM" id="SSF48371">
    <property type="entry name" value="ARM repeat"/>
    <property type="match status" value="1"/>
</dbReference>
<feature type="region of interest" description="Disordered" evidence="11">
    <location>
        <begin position="985"/>
        <end position="1020"/>
    </location>
</feature>
<accession>A0ABD1R5X7</accession>
<evidence type="ECO:0000256" key="6">
    <source>
        <dbReference type="ARBA" id="ARBA00022776"/>
    </source>
</evidence>
<evidence type="ECO:0000256" key="1">
    <source>
        <dbReference type="ARBA" id="ARBA00004123"/>
    </source>
</evidence>
<dbReference type="PANTHER" id="PTHR12663">
    <property type="entry name" value="ANDROGEN INDUCED INHIBITOR OF PROLIFERATION AS3 / PDS5-RELATED"/>
    <property type="match status" value="1"/>
</dbReference>
<feature type="compositionally biased region" description="Basic residues" evidence="11">
    <location>
        <begin position="1236"/>
        <end position="1252"/>
    </location>
</feature>
<comment type="subcellular location">
    <subcellularLocation>
        <location evidence="1">Nucleus</location>
    </subcellularLocation>
</comment>
<dbReference type="GO" id="GO:0005634">
    <property type="term" value="C:nucleus"/>
    <property type="evidence" value="ECO:0007669"/>
    <property type="project" value="UniProtKB-SubCell"/>
</dbReference>
<evidence type="ECO:0000256" key="10">
    <source>
        <dbReference type="ARBA" id="ARBA00058864"/>
    </source>
</evidence>
<feature type="compositionally biased region" description="Acidic residues" evidence="11">
    <location>
        <begin position="1395"/>
        <end position="1404"/>
    </location>
</feature>
<reference evidence="13" key="1">
    <citation type="submission" date="2024-07" db="EMBL/GenBank/DDBJ databases">
        <title>Two chromosome-level genome assemblies of Korean endemic species Abeliophyllum distichum and Forsythia ovata (Oleaceae).</title>
        <authorList>
            <person name="Jang H."/>
        </authorList>
    </citation>
    <scope>NUCLEOTIDE SEQUENCE [LARGE SCALE GENOMIC DNA]</scope>
</reference>
<keyword evidence="13" id="KW-1185">Reference proteome</keyword>
<dbReference type="Pfam" id="PF20168">
    <property type="entry name" value="PDS5"/>
    <property type="match status" value="1"/>
</dbReference>
<feature type="compositionally biased region" description="Basic residues" evidence="11">
    <location>
        <begin position="1068"/>
        <end position="1078"/>
    </location>
</feature>
<sequence>MAEELQQKLKRDGSKIESPPVSKDILVKLLENDQLDIRLKAVGLVGDLFALSCSDISEAFQPILLEFLKRLTDGAVEVKMSVLERVKICLLTNPLRAEAPQIISALCDRLLDHDENVRKEVVAVVCDVACHSLTSIPVGTIKLVADRLQDKSLLVKRYTMERLADIFRGYCLNHSSDLTKNDEYDWIVGKLLRCVYDKDFRSDTSETLLCLSLFPTDFSVKNKVANWVRIFSGFDKVEVKALEEILEQKQRLQQEMLKYLSLRALSQEGDVTEIQKKVNFCFRSMSHCFADPASAEENFQILDQLKDSNVWKILTSLLDPNTSCLQACSSRDDLLRALGEKHQIYEFLSSLSLKCSYLLFNKEHVKELILEAGVQKSSGSTELILSTMTILVILACFSPLLLCGIEEHLMHLLEEDNEIFKEGVLHILAMAGGTIREQLGVSSRSLDLMLERICIEGSRRQAKYAVRALASVTKDDGLMSLSVLYKRLVDMLEGKSRLPAVLQSLGCITQIAMPVVETRESDVEEFIKKNILESSYISGDEVNECWNDRSELCSLKIFGVKTLVKSYLPIKDAHLHSGIDDLVEILKNILSFGEISRDIVSSLVDKAHMKLAAAKAVLRLSRHWDNKIPVDVFYMTLRTSETNFPEVKKLLLNKVHQYVKDQILEPKYACTFILDYGSQQLDFEENKCKLNDIIRMCKQERACQVSTQSDANSAPLYPEYILPYVVYGLAHHSSCPNVDECKDVKAFETIYRNLYLLLSMLITGDEDGKSDDRFSKEKESISLLNSIFLSIKRSEDAFDAIKSKNSYAVCDLGLSIIVRLAPKHEDLQDLGASVVLPPMLYRPPEKKEGNNLLVGEEKTWLADKSILAHFESLKFEANGAVNIEIAEDKIMKDSATDGSEMRLGKFVKRLKEKGVKAKGEVTDEFAPAGVGSENDFDILKTMKEKNADSLGTTTKLESSKGHEYVYKKSRSGHKLQMRKMIFSESKDVSVPKRRRSSSVQGYKSLQKITSKGSIQPTDVNDRGLSFDSLKMDEEFHAGSEDKSMHNIMIPAESDLVSYTRETSSSSKQKGKRAHRGHDKAHDCSNHDTKKRKKVVETESACPVSSSKPRSTKRQVWRSVAGLAKCSSDNGSFTADMIGCKIKVWWPMDKMFYEGVVQSFDTQTKKHEILYDDGDVEVLRLDKERWELLDDGRKATKLSNSTKGSRTEGVSSSQKQKSKGYSKRHEKLAETSPSSRAKGKRTPQKYLKQRQRGVFKSSSSTKSAGSADVKHPESVTKSIVDDLDSEEQNDGFGNSSADEEQTDKNEKQMEDAKDESGGPIESKEEEHHSEDTQSEDVDRPPHDAHRSDNNTVYSSDKKRSGGSRKESGLDAEEADDVDNHPAALDEPSKKTASADFDAEFSDDEPLGTWKRRVGNNRRPIFLPGKSS</sequence>
<dbReference type="GO" id="GO:0006281">
    <property type="term" value="P:DNA repair"/>
    <property type="evidence" value="ECO:0007669"/>
    <property type="project" value="UniProtKB-KW"/>
</dbReference>
<dbReference type="Gene3D" id="2.30.30.140">
    <property type="match status" value="1"/>
</dbReference>
<dbReference type="CDD" id="cd20404">
    <property type="entry name" value="Tudor_Agenet_AtEML-like"/>
    <property type="match status" value="1"/>
</dbReference>
<name>A0ABD1R5X7_9LAMI</name>
<organism evidence="12 13">
    <name type="scientific">Forsythia ovata</name>
    <dbReference type="NCBI Taxonomy" id="205694"/>
    <lineage>
        <taxon>Eukaryota</taxon>
        <taxon>Viridiplantae</taxon>
        <taxon>Streptophyta</taxon>
        <taxon>Embryophyta</taxon>
        <taxon>Tracheophyta</taxon>
        <taxon>Spermatophyta</taxon>
        <taxon>Magnoliopsida</taxon>
        <taxon>eudicotyledons</taxon>
        <taxon>Gunneridae</taxon>
        <taxon>Pentapetalae</taxon>
        <taxon>asterids</taxon>
        <taxon>lamiids</taxon>
        <taxon>Lamiales</taxon>
        <taxon>Oleaceae</taxon>
        <taxon>Forsythieae</taxon>
        <taxon>Forsythia</taxon>
    </lineage>
</organism>
<evidence type="ECO:0000256" key="4">
    <source>
        <dbReference type="ARBA" id="ARBA00022737"/>
    </source>
</evidence>
<dbReference type="InterPro" id="IPR016024">
    <property type="entry name" value="ARM-type_fold"/>
</dbReference>
<dbReference type="Proteomes" id="UP001604277">
    <property type="component" value="Unassembled WGS sequence"/>
</dbReference>
<feature type="compositionally biased region" description="Polar residues" evidence="11">
    <location>
        <begin position="1196"/>
        <end position="1209"/>
    </location>
</feature>
<feature type="region of interest" description="Disordered" evidence="11">
    <location>
        <begin position="1057"/>
        <end position="1109"/>
    </location>
</feature>
<proteinExistence type="inferred from homology"/>
<evidence type="ECO:0000256" key="11">
    <source>
        <dbReference type="SAM" id="MobiDB-lite"/>
    </source>
</evidence>